<name>A0A9P0GMX1_PHACE</name>
<dbReference type="SMART" id="SM00595">
    <property type="entry name" value="MADF"/>
    <property type="match status" value="1"/>
</dbReference>
<feature type="domain" description="MADF" evidence="2">
    <location>
        <begin position="10"/>
        <end position="103"/>
    </location>
</feature>
<reference evidence="3" key="2">
    <citation type="submission" date="2022-10" db="EMBL/GenBank/DDBJ databases">
        <authorList>
            <consortium name="ENA_rothamsted_submissions"/>
            <consortium name="culmorum"/>
            <person name="King R."/>
        </authorList>
    </citation>
    <scope>NUCLEOTIDE SEQUENCE</scope>
</reference>
<proteinExistence type="predicted"/>
<evidence type="ECO:0000259" key="2">
    <source>
        <dbReference type="PROSITE" id="PS51029"/>
    </source>
</evidence>
<protein>
    <recommendedName>
        <fullName evidence="2">MADF domain-containing protein</fullName>
    </recommendedName>
</protein>
<feature type="compositionally biased region" description="Basic and acidic residues" evidence="1">
    <location>
        <begin position="117"/>
        <end position="131"/>
    </location>
</feature>
<reference evidence="3" key="1">
    <citation type="submission" date="2022-01" db="EMBL/GenBank/DDBJ databases">
        <authorList>
            <person name="King R."/>
        </authorList>
    </citation>
    <scope>NUCLEOTIDE SEQUENCE</scope>
</reference>
<dbReference type="OrthoDB" id="8056668at2759"/>
<dbReference type="GO" id="GO:0006357">
    <property type="term" value="P:regulation of transcription by RNA polymerase II"/>
    <property type="evidence" value="ECO:0007669"/>
    <property type="project" value="TreeGrafter"/>
</dbReference>
<dbReference type="Proteomes" id="UP001153737">
    <property type="component" value="Chromosome 11"/>
</dbReference>
<dbReference type="GO" id="GO:0005634">
    <property type="term" value="C:nucleus"/>
    <property type="evidence" value="ECO:0007669"/>
    <property type="project" value="TreeGrafter"/>
</dbReference>
<dbReference type="GO" id="GO:0005667">
    <property type="term" value="C:transcription regulator complex"/>
    <property type="evidence" value="ECO:0007669"/>
    <property type="project" value="TreeGrafter"/>
</dbReference>
<dbReference type="InterPro" id="IPR006578">
    <property type="entry name" value="MADF-dom"/>
</dbReference>
<evidence type="ECO:0000313" key="3">
    <source>
        <dbReference type="EMBL" id="CAH1118438.1"/>
    </source>
</evidence>
<sequence>MQWTNALILEFLHYLEQEPGIWHPRHRTYKDRVELTKAWSRIQANMSVRISVVEMKRKRESLMATFRSINSRMRSYNMTGDDSYRTNWFAYEPMVRFLGDLYHLKTKDDTQEPIDDVDIKHELPDTNKDDSNASTTEDFFDEDADNDAAVSVSSKTSNTDGAGVATTFKPPAQDRQLWKRKDACICEIQNRDECSLYSQLLAKKLRSFDEHGREILMHEIDNFVFHAKRKKTSLEVSLKGYNVDTSIFQEHNL</sequence>
<organism evidence="3 4">
    <name type="scientific">Phaedon cochleariae</name>
    <name type="common">Mustard beetle</name>
    <dbReference type="NCBI Taxonomy" id="80249"/>
    <lineage>
        <taxon>Eukaryota</taxon>
        <taxon>Metazoa</taxon>
        <taxon>Ecdysozoa</taxon>
        <taxon>Arthropoda</taxon>
        <taxon>Hexapoda</taxon>
        <taxon>Insecta</taxon>
        <taxon>Pterygota</taxon>
        <taxon>Neoptera</taxon>
        <taxon>Endopterygota</taxon>
        <taxon>Coleoptera</taxon>
        <taxon>Polyphaga</taxon>
        <taxon>Cucujiformia</taxon>
        <taxon>Chrysomeloidea</taxon>
        <taxon>Chrysomelidae</taxon>
        <taxon>Chrysomelinae</taxon>
        <taxon>Chrysomelini</taxon>
        <taxon>Phaedon</taxon>
    </lineage>
</organism>
<dbReference type="InterPro" id="IPR039353">
    <property type="entry name" value="TF_Adf1"/>
</dbReference>
<keyword evidence="4" id="KW-1185">Reference proteome</keyword>
<dbReference type="PANTHER" id="PTHR12243:SF69">
    <property type="entry name" value="SI:CH73-59F11.3"/>
    <property type="match status" value="1"/>
</dbReference>
<evidence type="ECO:0000313" key="4">
    <source>
        <dbReference type="Proteomes" id="UP001153737"/>
    </source>
</evidence>
<dbReference type="Pfam" id="PF10545">
    <property type="entry name" value="MADF_DNA_bdg"/>
    <property type="match status" value="1"/>
</dbReference>
<dbReference type="EMBL" id="OU896717">
    <property type="protein sequence ID" value="CAH1118438.1"/>
    <property type="molecule type" value="Genomic_DNA"/>
</dbReference>
<evidence type="ECO:0000256" key="1">
    <source>
        <dbReference type="SAM" id="MobiDB-lite"/>
    </source>
</evidence>
<dbReference type="PANTHER" id="PTHR12243">
    <property type="entry name" value="MADF DOMAIN TRANSCRIPTION FACTOR"/>
    <property type="match status" value="1"/>
</dbReference>
<accession>A0A9P0GMX1</accession>
<dbReference type="AlphaFoldDB" id="A0A9P0GMX1"/>
<dbReference type="PROSITE" id="PS51029">
    <property type="entry name" value="MADF"/>
    <property type="match status" value="1"/>
</dbReference>
<feature type="region of interest" description="Disordered" evidence="1">
    <location>
        <begin position="113"/>
        <end position="140"/>
    </location>
</feature>
<gene>
    <name evidence="3" type="ORF">PHAECO_LOCUS2316</name>
</gene>